<dbReference type="GO" id="GO:0004497">
    <property type="term" value="F:monooxygenase activity"/>
    <property type="evidence" value="ECO:0007669"/>
    <property type="project" value="UniProtKB-KW"/>
</dbReference>
<keyword evidence="1" id="KW-0560">Oxidoreductase</keyword>
<dbReference type="InterPro" id="IPR002938">
    <property type="entry name" value="FAD-bd"/>
</dbReference>
<comment type="caution">
    <text evidence="4">The sequence shown here is derived from an EMBL/GenBank/DDBJ whole genome shotgun (WGS) entry which is preliminary data.</text>
</comment>
<dbReference type="STRING" id="48936.NJ75_01858"/>
<dbReference type="EMBL" id="JRVC01000007">
    <property type="protein sequence ID" value="KHS47022.1"/>
    <property type="molecule type" value="Genomic_DNA"/>
</dbReference>
<dbReference type="InterPro" id="IPR050493">
    <property type="entry name" value="FAD-dep_Monooxygenase_BioMet"/>
</dbReference>
<gene>
    <name evidence="4" type="ORF">NJ75_01858</name>
</gene>
<feature type="domain" description="FAD-binding" evidence="3">
    <location>
        <begin position="4"/>
        <end position="338"/>
    </location>
</feature>
<dbReference type="AlphaFoldDB" id="A0A0B9ACI1"/>
<dbReference type="PATRIC" id="fig|48936.3.peg.1873"/>
<keyword evidence="2 4" id="KW-0503">Monooxygenase</keyword>
<organism evidence="4 5">
    <name type="scientific">Novosphingobium subterraneum</name>
    <dbReference type="NCBI Taxonomy" id="48936"/>
    <lineage>
        <taxon>Bacteria</taxon>
        <taxon>Pseudomonadati</taxon>
        <taxon>Pseudomonadota</taxon>
        <taxon>Alphaproteobacteria</taxon>
        <taxon>Sphingomonadales</taxon>
        <taxon>Sphingomonadaceae</taxon>
        <taxon>Novosphingobium</taxon>
    </lineage>
</organism>
<evidence type="ECO:0000256" key="1">
    <source>
        <dbReference type="ARBA" id="ARBA00023002"/>
    </source>
</evidence>
<dbReference type="PRINTS" id="PR00420">
    <property type="entry name" value="RNGMNOXGNASE"/>
</dbReference>
<dbReference type="PANTHER" id="PTHR13789">
    <property type="entry name" value="MONOOXYGENASE"/>
    <property type="match status" value="1"/>
</dbReference>
<sequence length="371" mass="39669">MENLDILIIGAGIGGLSAAIALARKGHTVTAVEKDPNWSVYGVGIIQQSNVLRAMDQLGVLDRFMDAACGFDAVEIFLPDGTKVARVPSPRLVEGRPANVGIGRRALQKVLGDSAKELGTEIRLGITADEIVDDGEKVAVTFSDGSSGIYDAVIGADGVYSQTRAAILPEAEKPVFTGQAVWRYNFPRPEGLDALQVYNGPTGVGLVPMSADVMYMYVTTPEPGNPWYPKEGIAAAMRAKLANCSPAIRELGEQITDDEGVVYRPLEGMLVRGDWSKGRVGLLGDAVHATTPHLGQGAGMAIEDAIVVAEELERHDTVEAALKAYRDRRFERCRYIVESSLAICHGQLGVGPAVDNHKATAEMFEVVSQPI</sequence>
<evidence type="ECO:0000259" key="3">
    <source>
        <dbReference type="Pfam" id="PF01494"/>
    </source>
</evidence>
<dbReference type="RefSeq" id="WP_039333637.1">
    <property type="nucleotide sequence ID" value="NZ_JBNNWK010000011.1"/>
</dbReference>
<reference evidence="4 5" key="1">
    <citation type="submission" date="2014-10" db="EMBL/GenBank/DDBJ databases">
        <title>Draft genome sequence of Novosphingobium subterraneum DSM 12447.</title>
        <authorList>
            <person name="Gan H.M."/>
            <person name="Gan H.Y."/>
            <person name="Savka M.A."/>
        </authorList>
    </citation>
    <scope>NUCLEOTIDE SEQUENCE [LARGE SCALE GENOMIC DNA]</scope>
    <source>
        <strain evidence="4 5">DSM 12447</strain>
    </source>
</reference>
<keyword evidence="5" id="KW-1185">Reference proteome</keyword>
<dbReference type="InterPro" id="IPR036188">
    <property type="entry name" value="FAD/NAD-bd_sf"/>
</dbReference>
<dbReference type="SUPFAM" id="SSF51905">
    <property type="entry name" value="FAD/NAD(P)-binding domain"/>
    <property type="match status" value="1"/>
</dbReference>
<dbReference type="PANTHER" id="PTHR13789:SF309">
    <property type="entry name" value="PUTATIVE (AFU_ORTHOLOGUE AFUA_6G14510)-RELATED"/>
    <property type="match status" value="1"/>
</dbReference>
<dbReference type="NCBIfam" id="NF005313">
    <property type="entry name" value="PRK06847.1"/>
    <property type="match status" value="1"/>
</dbReference>
<name>A0A0B9ACI1_9SPHN</name>
<accession>A0A0B9ACI1</accession>
<dbReference type="Gene3D" id="3.50.50.60">
    <property type="entry name" value="FAD/NAD(P)-binding domain"/>
    <property type="match status" value="1"/>
</dbReference>
<evidence type="ECO:0000313" key="5">
    <source>
        <dbReference type="Proteomes" id="UP000031338"/>
    </source>
</evidence>
<dbReference type="GO" id="GO:0071949">
    <property type="term" value="F:FAD binding"/>
    <property type="evidence" value="ECO:0007669"/>
    <property type="project" value="InterPro"/>
</dbReference>
<protein>
    <submittedName>
        <fullName evidence="4">FAD-binding monooxygenase</fullName>
    </submittedName>
</protein>
<dbReference type="Pfam" id="PF01494">
    <property type="entry name" value="FAD_binding_3"/>
    <property type="match status" value="1"/>
</dbReference>
<evidence type="ECO:0000313" key="4">
    <source>
        <dbReference type="EMBL" id="KHS47022.1"/>
    </source>
</evidence>
<evidence type="ECO:0000256" key="2">
    <source>
        <dbReference type="ARBA" id="ARBA00023033"/>
    </source>
</evidence>
<proteinExistence type="predicted"/>
<dbReference type="Proteomes" id="UP000031338">
    <property type="component" value="Unassembled WGS sequence"/>
</dbReference>